<feature type="region of interest" description="Disordered" evidence="5">
    <location>
        <begin position="838"/>
        <end position="914"/>
    </location>
</feature>
<dbReference type="PANTHER" id="PTHR12792">
    <property type="entry name" value="EXTRA SPINDLE POLES 1-RELATED"/>
    <property type="match status" value="1"/>
</dbReference>
<evidence type="ECO:0000256" key="2">
    <source>
        <dbReference type="ARBA" id="ARBA00012489"/>
    </source>
</evidence>
<dbReference type="PROSITE" id="PS51700">
    <property type="entry name" value="SEPARIN"/>
    <property type="match status" value="1"/>
</dbReference>
<evidence type="ECO:0000256" key="4">
    <source>
        <dbReference type="ARBA" id="ARBA00022829"/>
    </source>
</evidence>
<evidence type="ECO:0000313" key="8">
    <source>
        <dbReference type="Proteomes" id="UP001216638"/>
    </source>
</evidence>
<reference evidence="7" key="1">
    <citation type="submission" date="2023-03" db="EMBL/GenBank/DDBJ databases">
        <title>Mating type loci evolution in Malassezia.</title>
        <authorList>
            <person name="Coelho M.A."/>
        </authorList>
    </citation>
    <scope>NUCLEOTIDE SEQUENCE</scope>
    <source>
        <strain evidence="7">CBS 14135</strain>
    </source>
</reference>
<evidence type="ECO:0000256" key="1">
    <source>
        <dbReference type="ARBA" id="ARBA00000451"/>
    </source>
</evidence>
<name>A0AAF0DSJ0_9BASI</name>
<dbReference type="Pfam" id="PF03568">
    <property type="entry name" value="Separin_C"/>
    <property type="match status" value="1"/>
</dbReference>
<dbReference type="GO" id="GO:0005634">
    <property type="term" value="C:nucleus"/>
    <property type="evidence" value="ECO:0007669"/>
    <property type="project" value="InterPro"/>
</dbReference>
<dbReference type="InterPro" id="IPR005314">
    <property type="entry name" value="Peptidase_C50"/>
</dbReference>
<accession>A0AAF0DSJ0</accession>
<dbReference type="Proteomes" id="UP001216638">
    <property type="component" value="Chromosome 2"/>
</dbReference>
<dbReference type="GO" id="GO:0005737">
    <property type="term" value="C:cytoplasm"/>
    <property type="evidence" value="ECO:0007669"/>
    <property type="project" value="TreeGrafter"/>
</dbReference>
<evidence type="ECO:0000256" key="3">
    <source>
        <dbReference type="ARBA" id="ARBA00022801"/>
    </source>
</evidence>
<comment type="catalytic activity">
    <reaction evidence="1">
        <text>All bonds known to be hydrolyzed by this endopeptidase have arginine in P1 and an acidic residue in P4. P6 is often occupied by an acidic residue or by a hydroxy-amino-acid residue, the phosphorylation of which enhances cleavage.</text>
        <dbReference type="EC" id="3.4.22.49"/>
    </reaction>
</comment>
<keyword evidence="3 7" id="KW-0378">Hydrolase</keyword>
<feature type="region of interest" description="Disordered" evidence="5">
    <location>
        <begin position="1"/>
        <end position="20"/>
    </location>
</feature>
<dbReference type="EC" id="3.4.22.49" evidence="2"/>
<dbReference type="PANTHER" id="PTHR12792:SF0">
    <property type="entry name" value="SEPARIN"/>
    <property type="match status" value="1"/>
</dbReference>
<feature type="compositionally biased region" description="Pro residues" evidence="5">
    <location>
        <begin position="895"/>
        <end position="909"/>
    </location>
</feature>
<gene>
    <name evidence="7" type="primary">ESP1</name>
    <name evidence="7" type="ORF">MBRA1_001519</name>
</gene>
<keyword evidence="8" id="KW-1185">Reference proteome</keyword>
<dbReference type="GO" id="GO:0072686">
    <property type="term" value="C:mitotic spindle"/>
    <property type="evidence" value="ECO:0007669"/>
    <property type="project" value="TreeGrafter"/>
</dbReference>
<keyword evidence="4" id="KW-0159">Chromosome partition</keyword>
<evidence type="ECO:0000256" key="5">
    <source>
        <dbReference type="SAM" id="MobiDB-lite"/>
    </source>
</evidence>
<sequence>MPTLAARAPARSADGGAPRRKAPAFDEVLRRLSTATALERPVVAAVLTHLPAADLARSISLYTSTHTDVCAAGLAWSTGGMRKAHAGTDAARERRAKQVANAVLAGMQQLVEKPTTTRRTSMARTDDEVAIPILLDCFRIAMATLATSACAPDTLVHVGLSAVRKLDKVQRVRFSLTQHDEALTELVAVASVVYPRMSHGTVRAPPAVLDRLNAVLSQPGASSATSATAAAVVELQALAVHVAVAQMPSGASLEWADVVRVPDGPEAWQAAARAQGVDGAADRAAYLLERAVFQQLAPHLASEAARLQVKMDTLLQLSYVSHLDVEAFWDRVAKVSMGYVRRAGDAHFDEVHTHLVRLVHAAHARCHGVAYERLSAWWLAMAEKVCDKLIQVAHPAADELARHVRDGADVSVLRASDADVASADATESLAALHLDASTGTDLGTLAKQWAAHRDAPSAAACVATLTSLMPASTDDATRTALTALLHDTLADVPSAPSAPVLDVLAASAAAVERCVCVAATSDAIHALRVVSVSRMDDAQPATYGASLDALQLAARLAGSSGSRRTYVSDVAFHLGSRLYARAAYAHAVPFLRLAWDIGRDVDPEDDAQAPRPRKGHLLAGAYQHMGRFAEAYAAYLDAMRACPALNDAGDVASAHALPDALDEGPLALSSALVRGALHVAVYCLLLPTDVADPASFAAALRSLGLSGASYAAWCEYAALTLEPLLMRDETPAALDTMHAAALEVYTVERYPLRRARVLLKIALYATLRGDMRTVDLGACLAAPPAEDAQLAHLRNALQALEAMQRILSLVATAPTGTASLDAAADAAAEALAHINTHLAGPTTSGRTRAHAPHTAPTPTPTRTSARMAARTARSAALTATPRTRSSRAAAAAPATPAPSTPPRVAPPTTSPSGAASAAHALAHVLSATCDALLYAGLDAAAANGLGALVRLAQAAGMPDLVACASVRLAELWIRVGAPDTAIHALHASPRTPAVLYTLAHAQSARGDADAAKTYADATSHAATDTPTPASSANRVAAKCTAYALRASAAHAAASLARDHYSVYADAVSAKLQALRLHLRTSLLLGQAGGETDVFAARTPSAPGPPRHALLALRAWHWRVSAALIHTYGALATLYAERGATRDAAAFAHEAVAFADAQPPPLPRAAAHAAHAALQTALGAHEAAQLSLDTARSLLGGMPSLARAHVAELDANRAADGAAHEAARTARQAARAALHLREAAPPTDSAEALVQRAATLVADAEHLLHTDAVWSMLPEAARALPGAAPRPATRAQAALVRRAAPLLDDAERALSVALQRTAMVGDVRIVRRALRTAYAACLLQAVVRPDQQTERARRAAALLNAAASVSVRRAFVDVAFRRAHPVPSDGTPHVPPPPPPPPTRIHASVASDASLGREVHWALPAHTAAVVVSLSDDRRELHLAHITPATCAVYTLPIDRQSRREGDEEAYTPDAVLDELRTILTASNASVHTAKDVHALEARKAWWTHRRELDAALRTLLEGVQATWLGAFQGLLAPPPTLLAPLRTQATRALANACTGHTAHGDAIVLSDAAVVCLAALPSDCTIEVLEDWAHFAMDACQLSGVPIAQDEVDMDELCVDLRSALDEHHARVRRAHDGAPAEDDAHLFLVLDREVCDLPWESLPVLRARSVSRVPALEFVGAAHEPHDTPVPPTTLDPRRTAYLLNPSGDLVRSEARFAPLLRAQPGWHGTIGHAPIVDEVARALGKADTFLYFGHAGGELYVQPTQLRALQRCAAAMLWGCSSGVLRDGGSFDPEGTPLRYMVAQCPALVANLWDATDKELDGVCEAVLRAVGLLPGGPAPIPLARAVAHARSQCKLPYLTGAACIVYGVPATWLGA</sequence>
<feature type="compositionally biased region" description="Low complexity" evidence="5">
    <location>
        <begin position="852"/>
        <end position="894"/>
    </location>
</feature>
<dbReference type="InterPro" id="IPR030397">
    <property type="entry name" value="SEPARIN_core_dom"/>
</dbReference>
<protein>
    <recommendedName>
        <fullName evidence="2">separase</fullName>
        <ecNumber evidence="2">3.4.22.49</ecNumber>
    </recommendedName>
</protein>
<dbReference type="GO" id="GO:0006508">
    <property type="term" value="P:proteolysis"/>
    <property type="evidence" value="ECO:0007669"/>
    <property type="project" value="InterPro"/>
</dbReference>
<dbReference type="GO" id="GO:0051307">
    <property type="term" value="P:meiotic chromosome separation"/>
    <property type="evidence" value="ECO:0007669"/>
    <property type="project" value="TreeGrafter"/>
</dbReference>
<evidence type="ECO:0000259" key="6">
    <source>
        <dbReference type="PROSITE" id="PS51700"/>
    </source>
</evidence>
<evidence type="ECO:0000313" key="7">
    <source>
        <dbReference type="EMBL" id="WFC94881.1"/>
    </source>
</evidence>
<feature type="domain" description="Peptidase C50" evidence="6">
    <location>
        <begin position="1694"/>
        <end position="1789"/>
    </location>
</feature>
<dbReference type="GO" id="GO:0004197">
    <property type="term" value="F:cysteine-type endopeptidase activity"/>
    <property type="evidence" value="ECO:0007669"/>
    <property type="project" value="InterPro"/>
</dbReference>
<proteinExistence type="predicted"/>
<dbReference type="GO" id="GO:0044732">
    <property type="term" value="C:mitotic spindle pole body"/>
    <property type="evidence" value="ECO:0007669"/>
    <property type="project" value="TreeGrafter"/>
</dbReference>
<dbReference type="EMBL" id="CP119952">
    <property type="protein sequence ID" value="WFC94881.1"/>
    <property type="molecule type" value="Genomic_DNA"/>
</dbReference>
<organism evidence="7 8">
    <name type="scientific">Malassezia brasiliensis</name>
    <dbReference type="NCBI Taxonomy" id="1821822"/>
    <lineage>
        <taxon>Eukaryota</taxon>
        <taxon>Fungi</taxon>
        <taxon>Dikarya</taxon>
        <taxon>Basidiomycota</taxon>
        <taxon>Ustilaginomycotina</taxon>
        <taxon>Malasseziomycetes</taxon>
        <taxon>Malasseziales</taxon>
        <taxon>Malasseziaceae</taxon>
        <taxon>Malassezia</taxon>
    </lineage>
</organism>